<dbReference type="InterPro" id="IPR008869">
    <property type="entry name" value="MlaC/ttg2D"/>
</dbReference>
<dbReference type="PATRIC" id="fig|1365257.3.peg.1356"/>
<evidence type="ECO:0000313" key="2">
    <source>
        <dbReference type="EMBL" id="KZN68417.1"/>
    </source>
</evidence>
<name>A0A162BTY2_9GAMM</name>
<reference evidence="2 3" key="1">
    <citation type="submission" date="2013-07" db="EMBL/GenBank/DDBJ databases">
        <title>Comparative Genomic and Metabolomic Analysis of Twelve Strains of Pseudoalteromonas luteoviolacea.</title>
        <authorList>
            <person name="Vynne N.G."/>
            <person name="Mansson M."/>
            <person name="Gram L."/>
        </authorList>
    </citation>
    <scope>NUCLEOTIDE SEQUENCE [LARGE SCALE GENOMIC DNA]</scope>
    <source>
        <strain evidence="2 3">S4060-1</strain>
    </source>
</reference>
<dbReference type="InterPro" id="IPR042245">
    <property type="entry name" value="Tgt2/MlaC_sf"/>
</dbReference>
<evidence type="ECO:0000256" key="1">
    <source>
        <dbReference type="SAM" id="SignalP"/>
    </source>
</evidence>
<protein>
    <recommendedName>
        <fullName evidence="4">Toluene tolerance protein</fullName>
    </recommendedName>
</protein>
<evidence type="ECO:0008006" key="4">
    <source>
        <dbReference type="Google" id="ProtNLM"/>
    </source>
</evidence>
<dbReference type="Proteomes" id="UP000076661">
    <property type="component" value="Unassembled WGS sequence"/>
</dbReference>
<sequence>MIQHYTQIFALLFATLLWSHTVKAEQVDLSDPYKMVQQVADNTFKRVARDQAIITKDKEHLRLIVEQELLPYIDYKYAAYRVLGSYIQKVRTIKDKKEKQQAVQHIKEFIIVFRSYLVATYAGVFTQYTDQKVEFEAPRAIGAESVATVKTKIVEDGKPDIKIDFKVRKNKNGEWRAFDMMAEGISLLDAKQSELHGILRQQGIEHVITLLDKKSKLPVQFRGDDGNA</sequence>
<dbReference type="RefSeq" id="WP_063380454.1">
    <property type="nucleotide sequence ID" value="NZ_AUXX01000009.1"/>
</dbReference>
<keyword evidence="1" id="KW-0732">Signal</keyword>
<dbReference type="PANTHER" id="PTHR36573">
    <property type="entry name" value="INTERMEMBRANE PHOSPHOLIPID TRANSPORT SYSTEM BINDING PROTEIN MLAC"/>
    <property type="match status" value="1"/>
</dbReference>
<feature type="chain" id="PRO_5007832179" description="Toluene tolerance protein" evidence="1">
    <location>
        <begin position="25"/>
        <end position="228"/>
    </location>
</feature>
<organism evidence="2 3">
    <name type="scientific">Pseudoalteromonas luteoviolacea S4060-1</name>
    <dbReference type="NCBI Taxonomy" id="1365257"/>
    <lineage>
        <taxon>Bacteria</taxon>
        <taxon>Pseudomonadati</taxon>
        <taxon>Pseudomonadota</taxon>
        <taxon>Gammaproteobacteria</taxon>
        <taxon>Alteromonadales</taxon>
        <taxon>Pseudoalteromonadaceae</taxon>
        <taxon>Pseudoalteromonas</taxon>
    </lineage>
</organism>
<dbReference type="Gene3D" id="3.10.450.710">
    <property type="entry name" value="Tgt2/MlaC"/>
    <property type="match status" value="1"/>
</dbReference>
<feature type="signal peptide" evidence="1">
    <location>
        <begin position="1"/>
        <end position="24"/>
    </location>
</feature>
<evidence type="ECO:0000313" key="3">
    <source>
        <dbReference type="Proteomes" id="UP000076661"/>
    </source>
</evidence>
<dbReference type="PIRSF" id="PIRSF004649">
    <property type="entry name" value="MlaC"/>
    <property type="match status" value="1"/>
</dbReference>
<dbReference type="Pfam" id="PF05494">
    <property type="entry name" value="MlaC"/>
    <property type="match status" value="1"/>
</dbReference>
<dbReference type="AlphaFoldDB" id="A0A162BTY2"/>
<dbReference type="EMBL" id="AUXX01000009">
    <property type="protein sequence ID" value="KZN68417.1"/>
    <property type="molecule type" value="Genomic_DNA"/>
</dbReference>
<gene>
    <name evidence="2" type="ORF">N478_14725</name>
</gene>
<accession>A0A162BTY2</accession>
<dbReference type="PANTHER" id="PTHR36573:SF1">
    <property type="entry name" value="INTERMEMBRANE PHOSPHOLIPID TRANSPORT SYSTEM BINDING PROTEIN MLAC"/>
    <property type="match status" value="1"/>
</dbReference>
<comment type="caution">
    <text evidence="2">The sequence shown here is derived from an EMBL/GenBank/DDBJ whole genome shotgun (WGS) entry which is preliminary data.</text>
</comment>
<proteinExistence type="predicted"/>